<evidence type="ECO:0000313" key="2">
    <source>
        <dbReference type="EMBL" id="KAJ1178724.1"/>
    </source>
</evidence>
<reference evidence="2" key="1">
    <citation type="journal article" date="2022" name="bioRxiv">
        <title>Sequencing and chromosome-scale assembly of the giantPleurodeles waltlgenome.</title>
        <authorList>
            <person name="Brown T."/>
            <person name="Elewa A."/>
            <person name="Iarovenko S."/>
            <person name="Subramanian E."/>
            <person name="Araus A.J."/>
            <person name="Petzold A."/>
            <person name="Susuki M."/>
            <person name="Suzuki K.-i.T."/>
            <person name="Hayashi T."/>
            <person name="Toyoda A."/>
            <person name="Oliveira C."/>
            <person name="Osipova E."/>
            <person name="Leigh N.D."/>
            <person name="Simon A."/>
            <person name="Yun M.H."/>
        </authorList>
    </citation>
    <scope>NUCLEOTIDE SEQUENCE</scope>
    <source>
        <strain evidence="2">20211129_DDA</strain>
        <tissue evidence="2">Liver</tissue>
    </source>
</reference>
<dbReference type="EMBL" id="JANPWB010000006">
    <property type="protein sequence ID" value="KAJ1178725.1"/>
    <property type="molecule type" value="Genomic_DNA"/>
</dbReference>
<comment type="caution">
    <text evidence="2">The sequence shown here is derived from an EMBL/GenBank/DDBJ whole genome shotgun (WGS) entry which is preliminary data.</text>
</comment>
<evidence type="ECO:0000313" key="3">
    <source>
        <dbReference type="EMBL" id="KAJ1178725.1"/>
    </source>
</evidence>
<name>A0AAV7TR84_PLEWA</name>
<dbReference type="EMBL" id="JANPWB010000006">
    <property type="protein sequence ID" value="KAJ1178724.1"/>
    <property type="molecule type" value="Genomic_DNA"/>
</dbReference>
<organism evidence="2 4">
    <name type="scientific">Pleurodeles waltl</name>
    <name type="common">Iberian ribbed newt</name>
    <dbReference type="NCBI Taxonomy" id="8319"/>
    <lineage>
        <taxon>Eukaryota</taxon>
        <taxon>Metazoa</taxon>
        <taxon>Chordata</taxon>
        <taxon>Craniata</taxon>
        <taxon>Vertebrata</taxon>
        <taxon>Euteleostomi</taxon>
        <taxon>Amphibia</taxon>
        <taxon>Batrachia</taxon>
        <taxon>Caudata</taxon>
        <taxon>Salamandroidea</taxon>
        <taxon>Salamandridae</taxon>
        <taxon>Pleurodelinae</taxon>
        <taxon>Pleurodeles</taxon>
    </lineage>
</organism>
<dbReference type="Proteomes" id="UP001066276">
    <property type="component" value="Chromosome 3_2"/>
</dbReference>
<gene>
    <name evidence="2" type="ORF">NDU88_003966</name>
    <name evidence="3" type="ORF">NDU88_003967</name>
</gene>
<accession>A0AAV7TR84</accession>
<proteinExistence type="predicted"/>
<evidence type="ECO:0000313" key="4">
    <source>
        <dbReference type="Proteomes" id="UP001066276"/>
    </source>
</evidence>
<feature type="region of interest" description="Disordered" evidence="1">
    <location>
        <begin position="1"/>
        <end position="44"/>
    </location>
</feature>
<dbReference type="AlphaFoldDB" id="A0AAV7TR84"/>
<sequence>MQATACPASEEESASTKREYFGQEAKLPNRSMESEQSTVKQRRVPGVGWAQSTFAPGVGEIHCPAIMYTGGSTCKAGDNDAVATSALSADIRAKRKANN</sequence>
<protein>
    <submittedName>
        <fullName evidence="2">Uncharacterized protein</fullName>
    </submittedName>
</protein>
<keyword evidence="4" id="KW-1185">Reference proteome</keyword>
<evidence type="ECO:0000256" key="1">
    <source>
        <dbReference type="SAM" id="MobiDB-lite"/>
    </source>
</evidence>